<evidence type="ECO:0000256" key="1">
    <source>
        <dbReference type="SAM" id="MobiDB-lite"/>
    </source>
</evidence>
<evidence type="ECO:0000313" key="3">
    <source>
        <dbReference type="Proteomes" id="UP000235145"/>
    </source>
</evidence>
<dbReference type="Proteomes" id="UP000235145">
    <property type="component" value="Unassembled WGS sequence"/>
</dbReference>
<protein>
    <submittedName>
        <fullName evidence="2">Uncharacterized protein</fullName>
    </submittedName>
</protein>
<feature type="region of interest" description="Disordered" evidence="1">
    <location>
        <begin position="279"/>
        <end position="320"/>
    </location>
</feature>
<feature type="compositionally biased region" description="Basic and acidic residues" evidence="1">
    <location>
        <begin position="228"/>
        <end position="244"/>
    </location>
</feature>
<organism evidence="2 3">
    <name type="scientific">Lactuca sativa</name>
    <name type="common">Garden lettuce</name>
    <dbReference type="NCBI Taxonomy" id="4236"/>
    <lineage>
        <taxon>Eukaryota</taxon>
        <taxon>Viridiplantae</taxon>
        <taxon>Streptophyta</taxon>
        <taxon>Embryophyta</taxon>
        <taxon>Tracheophyta</taxon>
        <taxon>Spermatophyta</taxon>
        <taxon>Magnoliopsida</taxon>
        <taxon>eudicotyledons</taxon>
        <taxon>Gunneridae</taxon>
        <taxon>Pentapetalae</taxon>
        <taxon>asterids</taxon>
        <taxon>campanulids</taxon>
        <taxon>Asterales</taxon>
        <taxon>Asteraceae</taxon>
        <taxon>Cichorioideae</taxon>
        <taxon>Cichorieae</taxon>
        <taxon>Lactucinae</taxon>
        <taxon>Lactuca</taxon>
    </lineage>
</organism>
<accession>A0A9R1VJ10</accession>
<comment type="caution">
    <text evidence="2">The sequence shown here is derived from an EMBL/GenBank/DDBJ whole genome shotgun (WGS) entry which is preliminary data.</text>
</comment>
<gene>
    <name evidence="2" type="ORF">LSAT_V11C500231410</name>
</gene>
<proteinExistence type="predicted"/>
<evidence type="ECO:0000313" key="2">
    <source>
        <dbReference type="EMBL" id="KAJ0205710.1"/>
    </source>
</evidence>
<name>A0A9R1VJ10_LACSA</name>
<sequence length="320" mass="36838">MMICQEEDLSWRVADKSGLTTRLEPFLTNSGLELFAFHGWRRVVGVRELWRRLRIYTEEETMNPHFYAYLDSCIINPPHEYDYMHVWGHARGTYVFRINKESALRSSIYWLIHRLVTSTICHCEKCVKVPSGDLFYMWCLTEVEICLHLPFSVALYLSSMSLGSMPSIMICRGYWVTRFNLSYVFDTSGMIPLPLTNMGATALGKKWLLWRVPDEDTVEPIRQMKPKHIPEPAFERRQRPRHAEPNQTESTICDVMWCMDVVGGASLYYGFVGPAVPPHAQPSHDGAGPSGIHHGDTDDNSKESTEDEEGEYESSDKTFR</sequence>
<keyword evidence="3" id="KW-1185">Reference proteome</keyword>
<dbReference type="AlphaFoldDB" id="A0A9R1VJ10"/>
<dbReference type="EMBL" id="NBSK02000005">
    <property type="protein sequence ID" value="KAJ0205710.1"/>
    <property type="molecule type" value="Genomic_DNA"/>
</dbReference>
<reference evidence="2 3" key="1">
    <citation type="journal article" date="2017" name="Nat. Commun.">
        <title>Genome assembly with in vitro proximity ligation data and whole-genome triplication in lettuce.</title>
        <authorList>
            <person name="Reyes-Chin-Wo S."/>
            <person name="Wang Z."/>
            <person name="Yang X."/>
            <person name="Kozik A."/>
            <person name="Arikit S."/>
            <person name="Song C."/>
            <person name="Xia L."/>
            <person name="Froenicke L."/>
            <person name="Lavelle D.O."/>
            <person name="Truco M.J."/>
            <person name="Xia R."/>
            <person name="Zhu S."/>
            <person name="Xu C."/>
            <person name="Xu H."/>
            <person name="Xu X."/>
            <person name="Cox K."/>
            <person name="Korf I."/>
            <person name="Meyers B.C."/>
            <person name="Michelmore R.W."/>
        </authorList>
    </citation>
    <scope>NUCLEOTIDE SEQUENCE [LARGE SCALE GENOMIC DNA]</scope>
    <source>
        <strain evidence="3">cv. Salinas</strain>
        <tissue evidence="2">Seedlings</tissue>
    </source>
</reference>
<feature type="compositionally biased region" description="Basic and acidic residues" evidence="1">
    <location>
        <begin position="293"/>
        <end position="304"/>
    </location>
</feature>
<feature type="region of interest" description="Disordered" evidence="1">
    <location>
        <begin position="221"/>
        <end position="247"/>
    </location>
</feature>